<dbReference type="PRINTS" id="PR00344">
    <property type="entry name" value="BCTRLSENSOR"/>
</dbReference>
<dbReference type="InterPro" id="IPR003594">
    <property type="entry name" value="HATPase_dom"/>
</dbReference>
<evidence type="ECO:0000256" key="6">
    <source>
        <dbReference type="ARBA" id="ARBA00022777"/>
    </source>
</evidence>
<keyword evidence="7" id="KW-0902">Two-component regulatory system</keyword>
<evidence type="ECO:0000256" key="2">
    <source>
        <dbReference type="ARBA" id="ARBA00004236"/>
    </source>
</evidence>
<accession>A0ABU2BX01</accession>
<dbReference type="Pfam" id="PF02518">
    <property type="entry name" value="HATPase_c"/>
    <property type="match status" value="1"/>
</dbReference>
<sequence length="627" mass="64634">MGEGTGLGLVSKVVAAVVALVGVLAGVAVVLSAQHTAGLEADNRTRAAAANAVPVVAAALRSAMTTVETGGGSGAREVELDQVRAEGIPADLVVQARDTGKALLADTGLVVAPHYGAPAPPESVAARRDAFVGLYVAPVRIASTLSRLRPPDGGVTITGPSRMVGSIGGTRPGDASSYTVTLSTALAPGWDVTVWTPGGQAGPGAWLVAALCVLAGLLGGLWVVRRGRVVADTAAELDQLRHQSSVLAGLAGVAQRSLDLADVLPAVTTQLSDALGLRGISLTTPTRDGEERAFFRNGELPTPAPGSALPESVPPGRSLSLLLARGGRTIARLNVLAGRPLDAEDMATLEAAGEILTSALTNAEAFAQQREALQRLRSVDELKTVFLATASHELRTPVGVISGFAELLSAHVETLSAQKVREYAARIDATAQQLGSLVENLLDFSRMERGIVGQGEQDDLDLGDTVRRILDEHQDLSAHHEVVLATAPELVVRGTEHAVERVLTNLVGNAAKYSPAGTTIRVHVREEGGKAVLHVDDEGAGVAPADRDQVFSRFYRGSGDAVTNTRGAGLGLAIVHEFAASMGGVASVTEAPSGGARFTVRFPLADRTDPSLPATRAPAEGTTDVLT</sequence>
<dbReference type="InterPro" id="IPR036097">
    <property type="entry name" value="HisK_dim/P_sf"/>
</dbReference>
<evidence type="ECO:0000259" key="9">
    <source>
        <dbReference type="PROSITE" id="PS50109"/>
    </source>
</evidence>
<dbReference type="InterPro" id="IPR050736">
    <property type="entry name" value="Sensor_HK_Regulatory"/>
</dbReference>
<dbReference type="InterPro" id="IPR004358">
    <property type="entry name" value="Sig_transdc_His_kin-like_C"/>
</dbReference>
<dbReference type="EMBL" id="JAVDYG010000001">
    <property type="protein sequence ID" value="MDR7362674.1"/>
    <property type="molecule type" value="Genomic_DNA"/>
</dbReference>
<keyword evidence="4" id="KW-0597">Phosphoprotein</keyword>
<evidence type="ECO:0000313" key="11">
    <source>
        <dbReference type="Proteomes" id="UP001183648"/>
    </source>
</evidence>
<dbReference type="RefSeq" id="WP_310301978.1">
    <property type="nucleotide sequence ID" value="NZ_BAAAPS010000013.1"/>
</dbReference>
<dbReference type="PANTHER" id="PTHR43711">
    <property type="entry name" value="TWO-COMPONENT HISTIDINE KINASE"/>
    <property type="match status" value="1"/>
</dbReference>
<keyword evidence="6 10" id="KW-0418">Kinase</keyword>
<dbReference type="SMART" id="SM00387">
    <property type="entry name" value="HATPase_c"/>
    <property type="match status" value="1"/>
</dbReference>
<dbReference type="Pfam" id="PF00512">
    <property type="entry name" value="HisKA"/>
    <property type="match status" value="1"/>
</dbReference>
<proteinExistence type="predicted"/>
<keyword evidence="11" id="KW-1185">Reference proteome</keyword>
<evidence type="ECO:0000256" key="5">
    <source>
        <dbReference type="ARBA" id="ARBA00022679"/>
    </source>
</evidence>
<keyword evidence="5" id="KW-0808">Transferase</keyword>
<evidence type="ECO:0000313" key="10">
    <source>
        <dbReference type="EMBL" id="MDR7362674.1"/>
    </source>
</evidence>
<dbReference type="PANTHER" id="PTHR43711:SF26">
    <property type="entry name" value="SENSOR HISTIDINE KINASE RCSC"/>
    <property type="match status" value="1"/>
</dbReference>
<protein>
    <recommendedName>
        <fullName evidence="3">histidine kinase</fullName>
        <ecNumber evidence="3">2.7.13.3</ecNumber>
    </recommendedName>
</protein>
<dbReference type="InterPro" id="IPR036890">
    <property type="entry name" value="HATPase_C_sf"/>
</dbReference>
<dbReference type="SMART" id="SM00388">
    <property type="entry name" value="HisKA"/>
    <property type="match status" value="1"/>
</dbReference>
<dbReference type="CDD" id="cd00082">
    <property type="entry name" value="HisKA"/>
    <property type="match status" value="1"/>
</dbReference>
<name>A0ABU2BX01_9ACTN</name>
<organism evidence="10 11">
    <name type="scientific">Nocardioides marmoribigeumensis</name>
    <dbReference type="NCBI Taxonomy" id="433649"/>
    <lineage>
        <taxon>Bacteria</taxon>
        <taxon>Bacillati</taxon>
        <taxon>Actinomycetota</taxon>
        <taxon>Actinomycetes</taxon>
        <taxon>Propionibacteriales</taxon>
        <taxon>Nocardioidaceae</taxon>
        <taxon>Nocardioides</taxon>
    </lineage>
</organism>
<evidence type="ECO:0000256" key="3">
    <source>
        <dbReference type="ARBA" id="ARBA00012438"/>
    </source>
</evidence>
<dbReference type="GO" id="GO:0016301">
    <property type="term" value="F:kinase activity"/>
    <property type="evidence" value="ECO:0007669"/>
    <property type="project" value="UniProtKB-KW"/>
</dbReference>
<dbReference type="SUPFAM" id="SSF47384">
    <property type="entry name" value="Homodimeric domain of signal transducing histidine kinase"/>
    <property type="match status" value="1"/>
</dbReference>
<dbReference type="Gene3D" id="3.30.565.10">
    <property type="entry name" value="Histidine kinase-like ATPase, C-terminal domain"/>
    <property type="match status" value="1"/>
</dbReference>
<comment type="caution">
    <text evidence="10">The sequence shown here is derived from an EMBL/GenBank/DDBJ whole genome shotgun (WGS) entry which is preliminary data.</text>
</comment>
<dbReference type="PROSITE" id="PS50109">
    <property type="entry name" value="HIS_KIN"/>
    <property type="match status" value="1"/>
</dbReference>
<gene>
    <name evidence="10" type="ORF">J2S63_002227</name>
</gene>
<dbReference type="SUPFAM" id="SSF55874">
    <property type="entry name" value="ATPase domain of HSP90 chaperone/DNA topoisomerase II/histidine kinase"/>
    <property type="match status" value="1"/>
</dbReference>
<dbReference type="Gene3D" id="1.10.287.130">
    <property type="match status" value="1"/>
</dbReference>
<reference evidence="10 11" key="1">
    <citation type="submission" date="2023-07" db="EMBL/GenBank/DDBJ databases">
        <title>Sequencing the genomes of 1000 actinobacteria strains.</title>
        <authorList>
            <person name="Klenk H.-P."/>
        </authorList>
    </citation>
    <scope>NUCLEOTIDE SEQUENCE [LARGE SCALE GENOMIC DNA]</scope>
    <source>
        <strain evidence="10 11">DSM 19426</strain>
    </source>
</reference>
<dbReference type="InterPro" id="IPR005467">
    <property type="entry name" value="His_kinase_dom"/>
</dbReference>
<evidence type="ECO:0000256" key="8">
    <source>
        <dbReference type="SAM" id="MobiDB-lite"/>
    </source>
</evidence>
<feature type="region of interest" description="Disordered" evidence="8">
    <location>
        <begin position="607"/>
        <end position="627"/>
    </location>
</feature>
<evidence type="ECO:0000256" key="4">
    <source>
        <dbReference type="ARBA" id="ARBA00022553"/>
    </source>
</evidence>
<feature type="domain" description="Histidine kinase" evidence="9">
    <location>
        <begin position="389"/>
        <end position="606"/>
    </location>
</feature>
<dbReference type="Proteomes" id="UP001183648">
    <property type="component" value="Unassembled WGS sequence"/>
</dbReference>
<dbReference type="InterPro" id="IPR003661">
    <property type="entry name" value="HisK_dim/P_dom"/>
</dbReference>
<dbReference type="EC" id="2.7.13.3" evidence="3"/>
<evidence type="ECO:0000256" key="7">
    <source>
        <dbReference type="ARBA" id="ARBA00023012"/>
    </source>
</evidence>
<comment type="subcellular location">
    <subcellularLocation>
        <location evidence="2">Cell membrane</location>
    </subcellularLocation>
</comment>
<evidence type="ECO:0000256" key="1">
    <source>
        <dbReference type="ARBA" id="ARBA00000085"/>
    </source>
</evidence>
<comment type="catalytic activity">
    <reaction evidence="1">
        <text>ATP + protein L-histidine = ADP + protein N-phospho-L-histidine.</text>
        <dbReference type="EC" id="2.7.13.3"/>
    </reaction>
</comment>